<protein>
    <recommendedName>
        <fullName evidence="4">DUF3450 domain-containing protein</fullName>
    </recommendedName>
</protein>
<dbReference type="AlphaFoldDB" id="A0A3S1D7F2"/>
<evidence type="ECO:0008006" key="4">
    <source>
        <dbReference type="Google" id="ProtNLM"/>
    </source>
</evidence>
<accession>A0A3S1D7F2</accession>
<organism evidence="2 3">
    <name type="scientific">Paenibacillus zeisoli</name>
    <dbReference type="NCBI Taxonomy" id="2496267"/>
    <lineage>
        <taxon>Bacteria</taxon>
        <taxon>Bacillati</taxon>
        <taxon>Bacillota</taxon>
        <taxon>Bacilli</taxon>
        <taxon>Bacillales</taxon>
        <taxon>Paenibacillaceae</taxon>
        <taxon>Paenibacillus</taxon>
    </lineage>
</organism>
<evidence type="ECO:0000313" key="2">
    <source>
        <dbReference type="EMBL" id="RUT33556.1"/>
    </source>
</evidence>
<sequence>MKKALAVLFSLALVFSFGTSAFADDSSNSNLDAIYELINQTNVQIEEKIKDGVDAADQLEAKYLADIRKLEVADKVSDLVKSQQVKATTSSSAAADRSQSADLNAKIQDETSKVDAQILVIKQDIDQVTTQLITPDVKDAGIAAVRIDQLEDKLNQRTGDYEELTRKYTEDLNKIITDVYDTTYELATYAINKAAEQGLILERYWKLVRFADKEVWIDPVWVVGIN</sequence>
<feature type="chain" id="PRO_5018670675" description="DUF3450 domain-containing protein" evidence="1">
    <location>
        <begin position="24"/>
        <end position="226"/>
    </location>
</feature>
<name>A0A3S1D7F2_9BACL</name>
<evidence type="ECO:0000256" key="1">
    <source>
        <dbReference type="SAM" id="SignalP"/>
    </source>
</evidence>
<evidence type="ECO:0000313" key="3">
    <source>
        <dbReference type="Proteomes" id="UP000272464"/>
    </source>
</evidence>
<dbReference type="OrthoDB" id="2861041at2"/>
<keyword evidence="3" id="KW-1185">Reference proteome</keyword>
<reference evidence="2 3" key="1">
    <citation type="submission" date="2018-12" db="EMBL/GenBank/DDBJ databases">
        <authorList>
            <person name="Sun L."/>
            <person name="Chen Z."/>
        </authorList>
    </citation>
    <scope>NUCLEOTIDE SEQUENCE [LARGE SCALE GENOMIC DNA]</scope>
    <source>
        <strain evidence="2 3">3-5-3</strain>
    </source>
</reference>
<gene>
    <name evidence="2" type="ORF">EJP77_07890</name>
</gene>
<dbReference type="Proteomes" id="UP000272464">
    <property type="component" value="Unassembled WGS sequence"/>
</dbReference>
<comment type="caution">
    <text evidence="2">The sequence shown here is derived from an EMBL/GenBank/DDBJ whole genome shotgun (WGS) entry which is preliminary data.</text>
</comment>
<keyword evidence="1" id="KW-0732">Signal</keyword>
<proteinExistence type="predicted"/>
<feature type="signal peptide" evidence="1">
    <location>
        <begin position="1"/>
        <end position="23"/>
    </location>
</feature>
<dbReference type="EMBL" id="RZNX01000002">
    <property type="protein sequence ID" value="RUT33556.1"/>
    <property type="molecule type" value="Genomic_DNA"/>
</dbReference>
<dbReference type="RefSeq" id="WP_127198670.1">
    <property type="nucleotide sequence ID" value="NZ_RZNX01000002.1"/>
</dbReference>